<evidence type="ECO:0000313" key="9">
    <source>
        <dbReference type="Proteomes" id="UP000053095"/>
    </source>
</evidence>
<dbReference type="InterPro" id="IPR001138">
    <property type="entry name" value="Zn2Cys6_DnaBD"/>
</dbReference>
<evidence type="ECO:0000256" key="3">
    <source>
        <dbReference type="ARBA" id="ARBA00023125"/>
    </source>
</evidence>
<feature type="domain" description="Zn(2)-C6 fungal-type" evidence="7">
    <location>
        <begin position="42"/>
        <end position="75"/>
    </location>
</feature>
<organism evidence="8 9">
    <name type="scientific">Talaromyces pinophilus</name>
    <name type="common">Penicillium pinophilum</name>
    <dbReference type="NCBI Taxonomy" id="128442"/>
    <lineage>
        <taxon>Eukaryota</taxon>
        <taxon>Fungi</taxon>
        <taxon>Dikarya</taxon>
        <taxon>Ascomycota</taxon>
        <taxon>Pezizomycotina</taxon>
        <taxon>Eurotiomycetes</taxon>
        <taxon>Eurotiomycetidae</taxon>
        <taxon>Eurotiales</taxon>
        <taxon>Trichocomaceae</taxon>
        <taxon>Talaromyces</taxon>
        <taxon>Talaromyces sect. Talaromyces</taxon>
    </lineage>
</organism>
<dbReference type="Pfam" id="PF04082">
    <property type="entry name" value="Fungal_trans"/>
    <property type="match status" value="1"/>
</dbReference>
<dbReference type="GO" id="GO:0008270">
    <property type="term" value="F:zinc ion binding"/>
    <property type="evidence" value="ECO:0007669"/>
    <property type="project" value="InterPro"/>
</dbReference>
<dbReference type="EMBL" id="DF933814">
    <property type="protein sequence ID" value="GAM36047.1"/>
    <property type="molecule type" value="Genomic_DNA"/>
</dbReference>
<keyword evidence="2" id="KW-0805">Transcription regulation</keyword>
<dbReference type="Proteomes" id="UP000053095">
    <property type="component" value="Unassembled WGS sequence"/>
</dbReference>
<dbReference type="PROSITE" id="PS50048">
    <property type="entry name" value="ZN2_CY6_FUNGAL_2"/>
    <property type="match status" value="1"/>
</dbReference>
<protein>
    <submittedName>
        <fullName evidence="8">C6 transcription factor</fullName>
    </submittedName>
</protein>
<keyword evidence="4" id="KW-0804">Transcription</keyword>
<dbReference type="SUPFAM" id="SSF57701">
    <property type="entry name" value="Zn2/Cys6 DNA-binding domain"/>
    <property type="match status" value="1"/>
</dbReference>
<accession>A0A510NUW4</accession>
<dbReference type="Pfam" id="PF00172">
    <property type="entry name" value="Zn_clus"/>
    <property type="match status" value="1"/>
</dbReference>
<dbReference type="GO" id="GO:0005634">
    <property type="term" value="C:nucleus"/>
    <property type="evidence" value="ECO:0007669"/>
    <property type="project" value="TreeGrafter"/>
</dbReference>
<keyword evidence="3" id="KW-0238">DNA-binding</keyword>
<dbReference type="GO" id="GO:0000435">
    <property type="term" value="P:positive regulation of transcription from RNA polymerase II promoter by galactose"/>
    <property type="evidence" value="ECO:0007669"/>
    <property type="project" value="TreeGrafter"/>
</dbReference>
<dbReference type="InterPro" id="IPR007219">
    <property type="entry name" value="XnlR_reg_dom"/>
</dbReference>
<name>A0A510NUW4_TALPI</name>
<gene>
    <name evidence="8" type="ORF">TCE0_018r04833</name>
</gene>
<evidence type="ECO:0000256" key="6">
    <source>
        <dbReference type="SAM" id="MobiDB-lite"/>
    </source>
</evidence>
<dbReference type="GO" id="GO:0000981">
    <property type="term" value="F:DNA-binding transcription factor activity, RNA polymerase II-specific"/>
    <property type="evidence" value="ECO:0007669"/>
    <property type="project" value="InterPro"/>
</dbReference>
<sequence length="463" mass="51480">MASRGRRHSTDEEVPDSCADQSADTNIDNDKPLKRRRRIRLACQVCRDRKIRCDGGTPVCDTCRRKKIDARLCVYPEVQGNLSLSNLANDSLTLTFKPSDATLLASPERTIPLTPSLLAAQGQQHSNRAREEASRALHDTFSWAAGSHGAITQGMVGSESNSGFGEDVYENLHDALNDGLDSLAPPSIRYGERAPISTVESEKICVNIEPFLADLSLPPKSLIDRLLDVYWKDIHPQSPVFHEQTFMKRYDRFWHEGLASSQGYNGKSTESLISSSERIIFATINLVLALVHQRTLSGQPTYNPTTKDAFYGRADRLLTPDLLELESLELVQALVLKAAYLREADMTNRSWIAAGTAIRAAQAAGLYNEYAGGSQAEREERRRLWYSCVLMDRVQSMTYARPTMISEPSSLSYPTIIDDEFISMNPGSADAIQPTDVASHIGFESRQKAMCHQRIARLPDITA</sequence>
<evidence type="ECO:0000256" key="2">
    <source>
        <dbReference type="ARBA" id="ARBA00023015"/>
    </source>
</evidence>
<proteinExistence type="predicted"/>
<keyword evidence="5" id="KW-0539">Nucleus</keyword>
<dbReference type="PANTHER" id="PTHR47424:SF3">
    <property type="entry name" value="REGULATORY PROTEIN GAL4"/>
    <property type="match status" value="1"/>
</dbReference>
<dbReference type="CDD" id="cd12148">
    <property type="entry name" value="fungal_TF_MHR"/>
    <property type="match status" value="1"/>
</dbReference>
<evidence type="ECO:0000259" key="7">
    <source>
        <dbReference type="PROSITE" id="PS50048"/>
    </source>
</evidence>
<keyword evidence="1" id="KW-0479">Metal-binding</keyword>
<dbReference type="InterPro" id="IPR051127">
    <property type="entry name" value="Fungal_SecMet_Regulators"/>
</dbReference>
<reference evidence="9" key="1">
    <citation type="journal article" date="2015" name="Genome Announc.">
        <title>Draft genome sequence of Talaromyces cellulolyticus strain Y-94, a source of lignocellulosic biomass-degrading enzymes.</title>
        <authorList>
            <person name="Fujii T."/>
            <person name="Koike H."/>
            <person name="Sawayama S."/>
            <person name="Yano S."/>
            <person name="Inoue H."/>
        </authorList>
    </citation>
    <scope>NUCLEOTIDE SEQUENCE [LARGE SCALE GENOMIC DNA]</scope>
    <source>
        <strain evidence="9">Y-94</strain>
    </source>
</reference>
<dbReference type="InterPro" id="IPR036864">
    <property type="entry name" value="Zn2-C6_fun-type_DNA-bd_sf"/>
</dbReference>
<dbReference type="SMART" id="SM00906">
    <property type="entry name" value="Fungal_trans"/>
    <property type="match status" value="1"/>
</dbReference>
<evidence type="ECO:0000256" key="5">
    <source>
        <dbReference type="ARBA" id="ARBA00023242"/>
    </source>
</evidence>
<feature type="region of interest" description="Disordered" evidence="6">
    <location>
        <begin position="1"/>
        <end position="31"/>
    </location>
</feature>
<dbReference type="PANTHER" id="PTHR47424">
    <property type="entry name" value="REGULATORY PROTEIN GAL4"/>
    <property type="match status" value="1"/>
</dbReference>
<dbReference type="CDD" id="cd00067">
    <property type="entry name" value="GAL4"/>
    <property type="match status" value="1"/>
</dbReference>
<dbReference type="AlphaFoldDB" id="A0A510NUW4"/>
<evidence type="ECO:0000256" key="4">
    <source>
        <dbReference type="ARBA" id="ARBA00023163"/>
    </source>
</evidence>
<keyword evidence="9" id="KW-1185">Reference proteome</keyword>
<evidence type="ECO:0000313" key="8">
    <source>
        <dbReference type="EMBL" id="GAM36047.1"/>
    </source>
</evidence>
<dbReference type="GO" id="GO:0000978">
    <property type="term" value="F:RNA polymerase II cis-regulatory region sequence-specific DNA binding"/>
    <property type="evidence" value="ECO:0007669"/>
    <property type="project" value="TreeGrafter"/>
</dbReference>
<evidence type="ECO:0000256" key="1">
    <source>
        <dbReference type="ARBA" id="ARBA00022723"/>
    </source>
</evidence>
<dbReference type="Gene3D" id="4.10.240.10">
    <property type="entry name" value="Zn(2)-C6 fungal-type DNA-binding domain"/>
    <property type="match status" value="1"/>
</dbReference>
<dbReference type="SMART" id="SM00066">
    <property type="entry name" value="GAL4"/>
    <property type="match status" value="1"/>
</dbReference>
<dbReference type="GO" id="GO:0006351">
    <property type="term" value="P:DNA-templated transcription"/>
    <property type="evidence" value="ECO:0007669"/>
    <property type="project" value="InterPro"/>
</dbReference>